<organism evidence="2 3">
    <name type="scientific">Paraglaciecola algarum</name>
    <dbReference type="NCBI Taxonomy" id="3050085"/>
    <lineage>
        <taxon>Bacteria</taxon>
        <taxon>Pseudomonadati</taxon>
        <taxon>Pseudomonadota</taxon>
        <taxon>Gammaproteobacteria</taxon>
        <taxon>Alteromonadales</taxon>
        <taxon>Alteromonadaceae</taxon>
        <taxon>Paraglaciecola</taxon>
    </lineage>
</organism>
<gene>
    <name evidence="2" type="ORF">L0668_07505</name>
</gene>
<proteinExistence type="predicted"/>
<dbReference type="Proteomes" id="UP001521137">
    <property type="component" value="Unassembled WGS sequence"/>
</dbReference>
<feature type="chain" id="PRO_5045090761" evidence="1">
    <location>
        <begin position="26"/>
        <end position="144"/>
    </location>
</feature>
<evidence type="ECO:0000313" key="2">
    <source>
        <dbReference type="EMBL" id="MCF2947947.1"/>
    </source>
</evidence>
<accession>A0ABS9D7F8</accession>
<keyword evidence="3" id="KW-1185">Reference proteome</keyword>
<dbReference type="EMBL" id="JAKGAS010000003">
    <property type="protein sequence ID" value="MCF2947947.1"/>
    <property type="molecule type" value="Genomic_DNA"/>
</dbReference>
<sequence length="144" mass="16254">MNLRKLKIILAFISSTFLITGFAQQQEEEPTVMIFSADGRYTGDKRYVSVRVIESEIALEGFNLKYTGTLFNSGTDSLDKIQLILDLYGEHPLIKESLSPIYQCKKSLENILPTEESVDFSGHCKIPQVVAENIKKHRVSIGKQ</sequence>
<evidence type="ECO:0000256" key="1">
    <source>
        <dbReference type="SAM" id="SignalP"/>
    </source>
</evidence>
<name>A0ABS9D7F8_9ALTE</name>
<comment type="caution">
    <text evidence="2">The sequence shown here is derived from an EMBL/GenBank/DDBJ whole genome shotgun (WGS) entry which is preliminary data.</text>
</comment>
<reference evidence="2 3" key="1">
    <citation type="submission" date="2022-01" db="EMBL/GenBank/DDBJ databases">
        <title>Paraglaciecola sp. G1-23.</title>
        <authorList>
            <person name="Jin M.S."/>
            <person name="Han D.M."/>
            <person name="Kim H.M."/>
            <person name="Jeon C.O."/>
        </authorList>
    </citation>
    <scope>NUCLEOTIDE SEQUENCE [LARGE SCALE GENOMIC DNA]</scope>
    <source>
        <strain evidence="2 3">G1-23</strain>
    </source>
</reference>
<evidence type="ECO:0000313" key="3">
    <source>
        <dbReference type="Proteomes" id="UP001521137"/>
    </source>
</evidence>
<feature type="signal peptide" evidence="1">
    <location>
        <begin position="1"/>
        <end position="25"/>
    </location>
</feature>
<keyword evidence="1" id="KW-0732">Signal</keyword>
<protein>
    <submittedName>
        <fullName evidence="2">Uncharacterized protein</fullName>
    </submittedName>
</protein>
<dbReference type="RefSeq" id="WP_235311472.1">
    <property type="nucleotide sequence ID" value="NZ_JAKGAS010000003.1"/>
</dbReference>